<organism evidence="6 7">
    <name type="scientific">Budvicia aquatica</name>
    <dbReference type="NCBI Taxonomy" id="82979"/>
    <lineage>
        <taxon>Bacteria</taxon>
        <taxon>Pseudomonadati</taxon>
        <taxon>Pseudomonadota</taxon>
        <taxon>Gammaproteobacteria</taxon>
        <taxon>Enterobacterales</taxon>
        <taxon>Budviciaceae</taxon>
        <taxon>Budvicia</taxon>
    </lineage>
</organism>
<evidence type="ECO:0008006" key="8">
    <source>
        <dbReference type="Google" id="ProtNLM"/>
    </source>
</evidence>
<dbReference type="PANTHER" id="PTHR40094:SF1">
    <property type="entry name" value="UBIQUITIN DOMAIN-CONTAINING PROTEIN"/>
    <property type="match status" value="1"/>
</dbReference>
<dbReference type="Pfam" id="PF07703">
    <property type="entry name" value="A2M_BRD"/>
    <property type="match status" value="1"/>
</dbReference>
<dbReference type="PANTHER" id="PTHR40094">
    <property type="entry name" value="ALPHA-2-MACROGLOBULIN HOMOLOG"/>
    <property type="match status" value="1"/>
</dbReference>
<dbReference type="InterPro" id="IPR051802">
    <property type="entry name" value="YfhM-like"/>
</dbReference>
<dbReference type="InterPro" id="IPR008930">
    <property type="entry name" value="Terpenoid_cyclase/PrenylTrfase"/>
</dbReference>
<accession>A0A2C6DTY0</accession>
<protein>
    <recommendedName>
        <fullName evidence="8">Alpha-2-macroglobulin family protein</fullName>
    </recommendedName>
</protein>
<dbReference type="Proteomes" id="UP000224974">
    <property type="component" value="Unassembled WGS sequence"/>
</dbReference>
<dbReference type="EMBL" id="PDDX01000001">
    <property type="protein sequence ID" value="PHI32281.1"/>
    <property type="molecule type" value="Genomic_DNA"/>
</dbReference>
<evidence type="ECO:0000313" key="6">
    <source>
        <dbReference type="EMBL" id="PHI32281.1"/>
    </source>
</evidence>
<dbReference type="OrthoDB" id="9767116at2"/>
<keyword evidence="2" id="KW-0732">Signal</keyword>
<dbReference type="GO" id="GO:0004866">
    <property type="term" value="F:endopeptidase inhibitor activity"/>
    <property type="evidence" value="ECO:0007669"/>
    <property type="project" value="InterPro"/>
</dbReference>
<keyword evidence="3" id="KW-1133">Transmembrane helix</keyword>
<dbReference type="Pfam" id="PF01835">
    <property type="entry name" value="MG2"/>
    <property type="match status" value="1"/>
</dbReference>
<evidence type="ECO:0000256" key="3">
    <source>
        <dbReference type="SAM" id="Phobius"/>
    </source>
</evidence>
<sequence length="2005" mass="223125">MDLLRFILRLPFTLLRAAYWLICFIFSLLHKILGPVIGRVNWQSPSWLLKASQWIKHGFQATEGRINKHPIGIFISLVILAGIAGAAFYGYNWNLNRPKPIEAAPMVYQQTNVRVIAPASTNYNIDAASRAPQRITLYFSHSSAPITSVGKAVEQGITMTPAMAGEWKWESGSSLVFTAKTVFPMGEKYQIKLDAEKLVAPQIKLNTPQLEFTTTPFTLNLSKAEFYQDPRNPQQKSAIFTAKFNAPVDVLSFEKLITMSLLPNQPLKYSILYNDKKTEAWIHSQPLALPDNPAQIKLSVGKGVKTVASANQLQTVSDKLVNVPGLYSLEVNDVSAILAESDNNNGQKALLISTSDAVNEKSMQKAVKAWLLPQHNPDKKGQPQTKNDFYRWSLNNVDEKIMSLATPLPLVMNDAEQDNQPLFSFRFNAPAHRYLLVRIDDSLTSAGGYKMKKESYRIVTVPDYTKVLRFTSQGSLLSMQGEKQITVATRNQPGMLLDIKRVIPSQLQHVVSFKDYAYSSVDFSRLGDSYFTERFQYKTKLNNDKPEELGYKGIDLSRYMSQDPNSRRGIFLLTLSGWDPSASENSPSGDSYDGNDPKSFEEVNNVTDSRFVVITDLGIMAKKSLDGSRDIFVQSIHSGSPVNGAKVSVISRNGSVLFIRTTGEDGHASFPSLAAFQNERSPVMFLIEKEGDVSFLPTTTDYDRTLDFSRFDIYGEVNPTDPRTLSSYLFSDRGMYRPGDSFNIGLITRAANWKTSLVGIPLQAEIRDPRGTLMSTVPLMLDSSGFNEISYTTSESSPTGEWSIYLYLPNGDQNSNGPLMLGSTTVKVKEFEPDKLKVTLKLTPDRKQGWVKPSELKANIDVQNLFGTPAQNRRVASKLTLRPIYPSFTQYPDYQFYENRNNSEGFETDLEDQTTDDSGLAEIKLDIGAYADATYQLQLIADAFETGSGRSVTAVASMIVSPYDYLVGVKADGDLSYIKHHAERHLNVIAVDPSLTPLDLPELTLSLIEQTYLSVLTKQPSGAYKYQSKLKESVISEKPFAVTAKGTDLTLDTEKPGNFILQIKNAKGQVLNRVSYSVSGNANVSRSLDRNAELKLKLNKKEYLPGEEIEISINAPYTGSGIITIERDKVYSWQWFQSDTTSSVHKIKVPADMEGNGYVNVQFIRGHNSDEIFMSPLSYGVMPFKVSNDARQAKVTLSSPAVIKPGETLPITVTTQGSQRVAVFAADEGILQVARYHLGDPLDYFFRKRELSVQSAQILDLILPEFSKIMSLTSAPGGDAGESASRHLNPFKRKKDKPVAYWSGITDVNGEATFHYPVPDYFNGKIRVMAISVTPERIGHYQTSTTVRDDFILTPNLPTTVSPGDEFDVSVSVANNLTDLNGQKAELNVSLISPAQLQVVGAAEHKISLAEKQEGMVTFRLKALSDLGDAPVTVKTQYGDKSAKRTVSLSVRPAMPFRTQSVMGRMDGKQQSIKDIRQMFPNFAQRKASLSNSPLILTNGLAKYLADYPYYCSEQIVSQSIPLLFQQHSEMAVGLSNEQAREQVKNVLSTLLSRQNSKGAIGMWQSTQDPDPFVTPYVVQFLLEAKEANYPVSEQLLKSANDYLRTLAAADGRRSLYDLRLRAFAVYLLTRQGEITTNMLASVQSQLQANFPDSWKQDLSALYLASSYKMLKMDKQADTMLKPSWDQLNKAYSNAWWSQNYLDPLVLDSTRLYLILRHFPEKAQDVPPQALENIVLSLKAERYTTLSSAMSILALKSYSDRVAMHYKDRNGLTITETGSEKEAKPELISVLSGLLVEANVNANAQEVTFNNTLATPAWYVLTQSGYDLNPPQQAIAKGLEITREYTDESGAVVSQITLGQKVNVHLKIRSNSKEGQDNLAIVDLLPGGFEVVQQTPPEVLEQEGEEDQDQSYWDPLMIDGSSMHPEYTDIREDRVIIYGQATNNVQEFIYQIKPTNTGIFIVPPAYGEAMYDREIQAMSVGGGTIQVVAPVEKAKENEEYAAPCH</sequence>
<dbReference type="Pfam" id="PF11974">
    <property type="entry name" value="bMG3"/>
    <property type="match status" value="1"/>
</dbReference>
<dbReference type="InterPro" id="IPR021868">
    <property type="entry name" value="Alpha_2_Macroglob_MG3"/>
</dbReference>
<proteinExistence type="inferred from homology"/>
<keyword evidence="7" id="KW-1185">Reference proteome</keyword>
<gene>
    <name evidence="6" type="ORF">CRN84_24665</name>
</gene>
<reference evidence="7" key="1">
    <citation type="submission" date="2017-09" db="EMBL/GenBank/DDBJ databases">
        <title>FDA dAtabase for Regulatory Grade micrObial Sequences (FDA-ARGOS): Supporting development and validation of Infectious Disease Dx tests.</title>
        <authorList>
            <person name="Minogue T."/>
            <person name="Wolcott M."/>
            <person name="Wasieloski L."/>
            <person name="Aguilar W."/>
            <person name="Moore D."/>
            <person name="Tallon L."/>
            <person name="Sadzewicz L."/>
            <person name="Ott S."/>
            <person name="Zhao X."/>
            <person name="Nagaraj S."/>
            <person name="Vavikolanu K."/>
            <person name="Aluvathingal J."/>
            <person name="Nadendla S."/>
            <person name="Sichtig H."/>
        </authorList>
    </citation>
    <scope>NUCLEOTIDE SEQUENCE [LARGE SCALE GENOMIC DNA]</scope>
    <source>
        <strain evidence="7">FDAARGOS_387</strain>
    </source>
</reference>
<dbReference type="STRING" id="1111728.GCA_000427805_02213"/>
<dbReference type="SUPFAM" id="SSF48239">
    <property type="entry name" value="Terpenoid cyclases/Protein prenyltransferases"/>
    <property type="match status" value="1"/>
</dbReference>
<dbReference type="Pfam" id="PF17972">
    <property type="entry name" value="bMG5"/>
    <property type="match status" value="1"/>
</dbReference>
<dbReference type="InterPro" id="IPR011625">
    <property type="entry name" value="A2M_N_BRD"/>
</dbReference>
<dbReference type="Pfam" id="PF17973">
    <property type="entry name" value="bMG10"/>
    <property type="match status" value="1"/>
</dbReference>
<keyword evidence="3" id="KW-0812">Transmembrane</keyword>
<name>A0A2C6DTY0_9GAMM</name>
<feature type="transmembrane region" description="Helical" evidence="3">
    <location>
        <begin position="71"/>
        <end position="91"/>
    </location>
</feature>
<dbReference type="InterPro" id="IPR002890">
    <property type="entry name" value="MG2"/>
</dbReference>
<feature type="transmembrane region" description="Helical" evidence="3">
    <location>
        <begin position="6"/>
        <end position="29"/>
    </location>
</feature>
<dbReference type="SMART" id="SM01360">
    <property type="entry name" value="A2M"/>
    <property type="match status" value="1"/>
</dbReference>
<comment type="similarity">
    <text evidence="1">Belongs to the protease inhibitor I39 (alpha-2-macroglobulin) family. Bacterial alpha-2-macroglobulin subfamily.</text>
</comment>
<evidence type="ECO:0000259" key="5">
    <source>
        <dbReference type="SMART" id="SM01360"/>
    </source>
</evidence>
<comment type="caution">
    <text evidence="6">The sequence shown here is derived from an EMBL/GenBank/DDBJ whole genome shotgun (WGS) entry which is preliminary data.</text>
</comment>
<dbReference type="RefSeq" id="WP_029094926.1">
    <property type="nucleotide sequence ID" value="NZ_PDDX01000001.1"/>
</dbReference>
<feature type="domain" description="Alpha-2-macroglobulin bait region" evidence="4">
    <location>
        <begin position="1094"/>
        <end position="1233"/>
    </location>
</feature>
<dbReference type="InterPro" id="IPR041246">
    <property type="entry name" value="Bact_MG10"/>
</dbReference>
<dbReference type="Pfam" id="PF00207">
    <property type="entry name" value="A2M"/>
    <property type="match status" value="1"/>
</dbReference>
<evidence type="ECO:0000259" key="4">
    <source>
        <dbReference type="SMART" id="SM01359"/>
    </source>
</evidence>
<dbReference type="Gene3D" id="2.60.40.3710">
    <property type="match status" value="1"/>
</dbReference>
<evidence type="ECO:0000313" key="7">
    <source>
        <dbReference type="Proteomes" id="UP000224974"/>
    </source>
</evidence>
<dbReference type="SMART" id="SM01359">
    <property type="entry name" value="A2M_N_2"/>
    <property type="match status" value="1"/>
</dbReference>
<dbReference type="InterPro" id="IPR001599">
    <property type="entry name" value="Macroglobln_a2"/>
</dbReference>
<dbReference type="CDD" id="cd02891">
    <property type="entry name" value="A2M_like"/>
    <property type="match status" value="1"/>
</dbReference>
<evidence type="ECO:0000256" key="1">
    <source>
        <dbReference type="ARBA" id="ARBA00010556"/>
    </source>
</evidence>
<dbReference type="InterPro" id="IPR041203">
    <property type="entry name" value="Bact_A2M_MG5"/>
</dbReference>
<feature type="domain" description="Alpha-2-macroglobulin" evidence="5">
    <location>
        <begin position="1299"/>
        <end position="1389"/>
    </location>
</feature>
<dbReference type="Gene3D" id="2.60.40.1930">
    <property type="match status" value="1"/>
</dbReference>
<dbReference type="Gene3D" id="1.50.10.20">
    <property type="match status" value="1"/>
</dbReference>
<evidence type="ECO:0000256" key="2">
    <source>
        <dbReference type="ARBA" id="ARBA00022729"/>
    </source>
</evidence>
<keyword evidence="3" id="KW-0472">Membrane</keyword>